<dbReference type="AlphaFoldDB" id="A0A494Y576"/>
<dbReference type="InterPro" id="IPR036259">
    <property type="entry name" value="MFS_trans_sf"/>
</dbReference>
<feature type="transmembrane region" description="Helical" evidence="5">
    <location>
        <begin position="354"/>
        <end position="377"/>
    </location>
</feature>
<dbReference type="Pfam" id="PF07690">
    <property type="entry name" value="MFS_1"/>
    <property type="match status" value="1"/>
</dbReference>
<comment type="subcellular location">
    <subcellularLocation>
        <location evidence="1">Membrane</location>
        <topology evidence="1">Multi-pass membrane protein</topology>
    </subcellularLocation>
</comment>
<feature type="transmembrane region" description="Helical" evidence="5">
    <location>
        <begin position="100"/>
        <end position="118"/>
    </location>
</feature>
<accession>A0A494Y576</accession>
<feature type="transmembrane region" description="Helical" evidence="5">
    <location>
        <begin position="300"/>
        <end position="317"/>
    </location>
</feature>
<dbReference type="GO" id="GO:0046943">
    <property type="term" value="F:carboxylic acid transmembrane transporter activity"/>
    <property type="evidence" value="ECO:0007669"/>
    <property type="project" value="TreeGrafter"/>
</dbReference>
<keyword evidence="4 5" id="KW-0472">Membrane</keyword>
<name>A0A494Y576_9BURK</name>
<evidence type="ECO:0000313" key="7">
    <source>
        <dbReference type="EMBL" id="RKP57846.1"/>
    </source>
</evidence>
<gene>
    <name evidence="7" type="ORF">D7S86_07960</name>
</gene>
<evidence type="ECO:0000256" key="2">
    <source>
        <dbReference type="ARBA" id="ARBA00022692"/>
    </source>
</evidence>
<dbReference type="EMBL" id="RBZU01000002">
    <property type="protein sequence ID" value="RKP57846.1"/>
    <property type="molecule type" value="Genomic_DNA"/>
</dbReference>
<keyword evidence="2 5" id="KW-0812">Transmembrane</keyword>
<keyword evidence="3 5" id="KW-1133">Transmembrane helix</keyword>
<feature type="transmembrane region" description="Helical" evidence="5">
    <location>
        <begin position="187"/>
        <end position="208"/>
    </location>
</feature>
<keyword evidence="8" id="KW-1185">Reference proteome</keyword>
<reference evidence="7 8" key="1">
    <citation type="submission" date="2018-10" db="EMBL/GenBank/DDBJ databases">
        <title>Robbsia sp. DHC34, isolated from soil.</title>
        <authorList>
            <person name="Gao Z.-H."/>
            <person name="Qiu L.-H."/>
        </authorList>
    </citation>
    <scope>NUCLEOTIDE SEQUENCE [LARGE SCALE GENOMIC DNA]</scope>
    <source>
        <strain evidence="7 8">DHC34</strain>
    </source>
</reference>
<organism evidence="7 8">
    <name type="scientific">Pararobbsia silviterrae</name>
    <dbReference type="NCBI Taxonomy" id="1792498"/>
    <lineage>
        <taxon>Bacteria</taxon>
        <taxon>Pseudomonadati</taxon>
        <taxon>Pseudomonadota</taxon>
        <taxon>Betaproteobacteria</taxon>
        <taxon>Burkholderiales</taxon>
        <taxon>Burkholderiaceae</taxon>
        <taxon>Pararobbsia</taxon>
    </lineage>
</organism>
<dbReference type="PANTHER" id="PTHR23508:SF10">
    <property type="entry name" value="CARBOXYLIC ACID TRANSPORTER PROTEIN HOMOLOG"/>
    <property type="match status" value="1"/>
</dbReference>
<dbReference type="InterPro" id="IPR005829">
    <property type="entry name" value="Sugar_transporter_CS"/>
</dbReference>
<dbReference type="PANTHER" id="PTHR23508">
    <property type="entry name" value="CARBOXYLIC ACID TRANSPORTER PROTEIN HOMOLOG"/>
    <property type="match status" value="1"/>
</dbReference>
<feature type="transmembrane region" description="Helical" evidence="5">
    <location>
        <begin position="428"/>
        <end position="452"/>
    </location>
</feature>
<feature type="transmembrane region" description="Helical" evidence="5">
    <location>
        <begin position="158"/>
        <end position="181"/>
    </location>
</feature>
<dbReference type="InterPro" id="IPR011701">
    <property type="entry name" value="MFS"/>
</dbReference>
<sequence>MANSPSDIGAELQFHPHTHGATRSPPLTANQWRVLAFCAIAGMLETMDMYVIAFVLAVITQPWHLSYGTSAVILFSSGIGAVCGSFVWGHVADRIGRKKTVIATIFTCSAASLALAFVPSGNWVLLAALRTLLGFGTGGFFIFVMLVQEFMPAGNRGFACGVVSTAAGGGLLLGALCASFLMPHIGWRGMFGIGALPAVLGLLGQFFIPESPRWALAHGYTDLGRRTLAWALGPSAEIERIVQAHGAVPQRPRWRQMLAHRRSFFSGALINFGVVTGYYGTVLWAPTLLSQVLGIPGSQAAKLMIGFSLAGLLCRFATGWLSDRIGRRACGAVAACGTTLCLLVAGLVGHGDLFVSALFWLPFGLAFVLADSSFAIMAMYTSEIWPSGLRGRGSGISYAIGSIGKIIGPLGLSVVVGSASLIRPEATIQSIVTAFCYLGAMFLLAGLVYVLVARETKGRTLEQIDQQLH</sequence>
<evidence type="ECO:0000259" key="6">
    <source>
        <dbReference type="PROSITE" id="PS50850"/>
    </source>
</evidence>
<feature type="transmembrane region" description="Helical" evidence="5">
    <location>
        <begin position="263"/>
        <end position="280"/>
    </location>
</feature>
<dbReference type="OrthoDB" id="3252866at2"/>
<feature type="transmembrane region" description="Helical" evidence="5">
    <location>
        <begin position="398"/>
        <end position="422"/>
    </location>
</feature>
<feature type="transmembrane region" description="Helical" evidence="5">
    <location>
        <begin position="329"/>
        <end position="348"/>
    </location>
</feature>
<protein>
    <submittedName>
        <fullName evidence="7">MFS transporter</fullName>
    </submittedName>
</protein>
<dbReference type="PROSITE" id="PS50850">
    <property type="entry name" value="MFS"/>
    <property type="match status" value="1"/>
</dbReference>
<dbReference type="PROSITE" id="PS00216">
    <property type="entry name" value="SUGAR_TRANSPORT_1"/>
    <property type="match status" value="1"/>
</dbReference>
<dbReference type="Gene3D" id="1.20.1250.20">
    <property type="entry name" value="MFS general substrate transporter like domains"/>
    <property type="match status" value="1"/>
</dbReference>
<feature type="transmembrane region" description="Helical" evidence="5">
    <location>
        <begin position="65"/>
        <end position="88"/>
    </location>
</feature>
<evidence type="ECO:0000313" key="8">
    <source>
        <dbReference type="Proteomes" id="UP000270342"/>
    </source>
</evidence>
<feature type="transmembrane region" description="Helical" evidence="5">
    <location>
        <begin position="124"/>
        <end position="146"/>
    </location>
</feature>
<feature type="domain" description="Major facilitator superfamily (MFS) profile" evidence="6">
    <location>
        <begin position="34"/>
        <end position="457"/>
    </location>
</feature>
<dbReference type="GO" id="GO:0005886">
    <property type="term" value="C:plasma membrane"/>
    <property type="evidence" value="ECO:0007669"/>
    <property type="project" value="TreeGrafter"/>
</dbReference>
<evidence type="ECO:0000256" key="3">
    <source>
        <dbReference type="ARBA" id="ARBA00022989"/>
    </source>
</evidence>
<feature type="transmembrane region" description="Helical" evidence="5">
    <location>
        <begin position="34"/>
        <end position="59"/>
    </location>
</feature>
<dbReference type="SUPFAM" id="SSF103473">
    <property type="entry name" value="MFS general substrate transporter"/>
    <property type="match status" value="1"/>
</dbReference>
<dbReference type="CDD" id="cd17316">
    <property type="entry name" value="MFS_SV2_like"/>
    <property type="match status" value="1"/>
</dbReference>
<dbReference type="RefSeq" id="WP_121085201.1">
    <property type="nucleotide sequence ID" value="NZ_RBZU01000002.1"/>
</dbReference>
<dbReference type="InterPro" id="IPR020846">
    <property type="entry name" value="MFS_dom"/>
</dbReference>
<evidence type="ECO:0000256" key="1">
    <source>
        <dbReference type="ARBA" id="ARBA00004141"/>
    </source>
</evidence>
<dbReference type="Proteomes" id="UP000270342">
    <property type="component" value="Unassembled WGS sequence"/>
</dbReference>
<evidence type="ECO:0000256" key="4">
    <source>
        <dbReference type="ARBA" id="ARBA00023136"/>
    </source>
</evidence>
<comment type="caution">
    <text evidence="7">The sequence shown here is derived from an EMBL/GenBank/DDBJ whole genome shotgun (WGS) entry which is preliminary data.</text>
</comment>
<evidence type="ECO:0000256" key="5">
    <source>
        <dbReference type="SAM" id="Phobius"/>
    </source>
</evidence>
<proteinExistence type="predicted"/>